<comment type="caution">
    <text evidence="1">The sequence shown here is derived from an EMBL/GenBank/DDBJ whole genome shotgun (WGS) entry which is preliminary data.</text>
</comment>
<gene>
    <name evidence="1" type="ORF">DI533_04675</name>
</gene>
<sequence>MATSIAQGLKAAADIQKFVTPASNPVAWNTSIALLALLQAADLEARRWEWLKKGLDPNGLASPNFPKS</sequence>
<evidence type="ECO:0000313" key="2">
    <source>
        <dbReference type="Proteomes" id="UP000248975"/>
    </source>
</evidence>
<proteinExistence type="predicted"/>
<dbReference type="AlphaFoldDB" id="A0A2W5SCV7"/>
<reference evidence="1 2" key="1">
    <citation type="submission" date="2017-08" db="EMBL/GenBank/DDBJ databases">
        <title>Infants hospitalized years apart are colonized by the same room-sourced microbial strains.</title>
        <authorList>
            <person name="Brooks B."/>
            <person name="Olm M.R."/>
            <person name="Firek B.A."/>
            <person name="Baker R."/>
            <person name="Thomas B.C."/>
            <person name="Morowitz M.J."/>
            <person name="Banfield J.F."/>
        </authorList>
    </citation>
    <scope>NUCLEOTIDE SEQUENCE [LARGE SCALE GENOMIC DNA]</scope>
    <source>
        <strain evidence="1">S2_003_000_R2_11</strain>
    </source>
</reference>
<dbReference type="Proteomes" id="UP000248975">
    <property type="component" value="Unassembled WGS sequence"/>
</dbReference>
<name>A0A2W5SCV7_CERSP</name>
<accession>A0A2W5SCV7</accession>
<dbReference type="EMBL" id="QFQS01000001">
    <property type="protein sequence ID" value="PZQ99929.1"/>
    <property type="molecule type" value="Genomic_DNA"/>
</dbReference>
<evidence type="ECO:0000313" key="1">
    <source>
        <dbReference type="EMBL" id="PZQ99929.1"/>
    </source>
</evidence>
<organism evidence="1 2">
    <name type="scientific">Cereibacter sphaeroides</name>
    <name type="common">Rhodobacter sphaeroides</name>
    <dbReference type="NCBI Taxonomy" id="1063"/>
    <lineage>
        <taxon>Bacteria</taxon>
        <taxon>Pseudomonadati</taxon>
        <taxon>Pseudomonadota</taxon>
        <taxon>Alphaproteobacteria</taxon>
        <taxon>Rhodobacterales</taxon>
        <taxon>Paracoccaceae</taxon>
        <taxon>Cereibacter</taxon>
    </lineage>
</organism>
<protein>
    <submittedName>
        <fullName evidence="1">Uncharacterized protein</fullName>
    </submittedName>
</protein>